<comment type="caution">
    <text evidence="2">The sequence shown here is derived from an EMBL/GenBank/DDBJ whole genome shotgun (WGS) entry which is preliminary data.</text>
</comment>
<gene>
    <name evidence="2" type="ORF">QE152_g35156</name>
</gene>
<dbReference type="Gene3D" id="3.60.10.10">
    <property type="entry name" value="Endonuclease/exonuclease/phosphatase"/>
    <property type="match status" value="1"/>
</dbReference>
<evidence type="ECO:0000259" key="1">
    <source>
        <dbReference type="Pfam" id="PF14529"/>
    </source>
</evidence>
<dbReference type="InterPro" id="IPR005135">
    <property type="entry name" value="Endo/exonuclease/phosphatase"/>
</dbReference>
<keyword evidence="2" id="KW-0378">Hydrolase</keyword>
<dbReference type="PANTHER" id="PTHR33776:SF4">
    <property type="entry name" value="ENDONUCLEASE_EXONUCLEASE_PHOSPHATASE DOMAIN-CONTAINING PROTEIN"/>
    <property type="match status" value="1"/>
</dbReference>
<dbReference type="AlphaFoldDB" id="A0AAW1ISG7"/>
<dbReference type="SUPFAM" id="SSF56219">
    <property type="entry name" value="DNase I-like"/>
    <property type="match status" value="1"/>
</dbReference>
<keyword evidence="2" id="KW-0540">Nuclease</keyword>
<dbReference type="Pfam" id="PF14529">
    <property type="entry name" value="Exo_endo_phos_2"/>
    <property type="match status" value="1"/>
</dbReference>
<accession>A0AAW1ISG7</accession>
<dbReference type="EMBL" id="JASPKY010000581">
    <property type="protein sequence ID" value="KAK9692457.1"/>
    <property type="molecule type" value="Genomic_DNA"/>
</dbReference>
<dbReference type="PANTHER" id="PTHR33776">
    <property type="entry name" value="ENDO/EXONUCLEASE/PHOSPHATASE DOMAIN-CONTAINING PROTEIN"/>
    <property type="match status" value="1"/>
</dbReference>
<feature type="domain" description="Endonuclease/exonuclease/phosphatase" evidence="1">
    <location>
        <begin position="1"/>
        <end position="105"/>
    </location>
</feature>
<reference evidence="2 3" key="1">
    <citation type="journal article" date="2024" name="BMC Genomics">
        <title>De novo assembly and annotation of Popillia japonica's genome with initial clues to its potential as an invasive pest.</title>
        <authorList>
            <person name="Cucini C."/>
            <person name="Boschi S."/>
            <person name="Funari R."/>
            <person name="Cardaioli E."/>
            <person name="Iannotti N."/>
            <person name="Marturano G."/>
            <person name="Paoli F."/>
            <person name="Bruttini M."/>
            <person name="Carapelli A."/>
            <person name="Frati F."/>
            <person name="Nardi F."/>
        </authorList>
    </citation>
    <scope>NUCLEOTIDE SEQUENCE [LARGE SCALE GENOMIC DNA]</scope>
    <source>
        <strain evidence="2">DMR45628</strain>
    </source>
</reference>
<sequence length="135" mass="15112">MYRSPDSVVAQFLEAMSTILIKILQQYNKGVRIILAGDFNINVTANNRDSRDLLNTLLSFGLKHTITQATRIQGSSASTIDNVFTNLHDFTSSVLAVGLSDHKGIQFNIKKQPLEQIILNREVSHNKIMRISKTV</sequence>
<dbReference type="GO" id="GO:0004519">
    <property type="term" value="F:endonuclease activity"/>
    <property type="evidence" value="ECO:0007669"/>
    <property type="project" value="UniProtKB-KW"/>
</dbReference>
<evidence type="ECO:0000313" key="2">
    <source>
        <dbReference type="EMBL" id="KAK9692457.1"/>
    </source>
</evidence>
<evidence type="ECO:0000313" key="3">
    <source>
        <dbReference type="Proteomes" id="UP001458880"/>
    </source>
</evidence>
<proteinExistence type="predicted"/>
<keyword evidence="3" id="KW-1185">Reference proteome</keyword>
<protein>
    <submittedName>
        <fullName evidence="2">Endonuclease-reverse transcriptase</fullName>
    </submittedName>
</protein>
<keyword evidence="2" id="KW-0255">Endonuclease</keyword>
<dbReference type="Proteomes" id="UP001458880">
    <property type="component" value="Unassembled WGS sequence"/>
</dbReference>
<organism evidence="2 3">
    <name type="scientific">Popillia japonica</name>
    <name type="common">Japanese beetle</name>
    <dbReference type="NCBI Taxonomy" id="7064"/>
    <lineage>
        <taxon>Eukaryota</taxon>
        <taxon>Metazoa</taxon>
        <taxon>Ecdysozoa</taxon>
        <taxon>Arthropoda</taxon>
        <taxon>Hexapoda</taxon>
        <taxon>Insecta</taxon>
        <taxon>Pterygota</taxon>
        <taxon>Neoptera</taxon>
        <taxon>Endopterygota</taxon>
        <taxon>Coleoptera</taxon>
        <taxon>Polyphaga</taxon>
        <taxon>Scarabaeiformia</taxon>
        <taxon>Scarabaeidae</taxon>
        <taxon>Rutelinae</taxon>
        <taxon>Popillia</taxon>
    </lineage>
</organism>
<dbReference type="InterPro" id="IPR036691">
    <property type="entry name" value="Endo/exonu/phosph_ase_sf"/>
</dbReference>
<name>A0AAW1ISG7_POPJA</name>